<dbReference type="GO" id="GO:0005524">
    <property type="term" value="F:ATP binding"/>
    <property type="evidence" value="ECO:0007669"/>
    <property type="project" value="UniProtKB-KW"/>
</dbReference>
<evidence type="ECO:0000256" key="4">
    <source>
        <dbReference type="ARBA" id="ARBA00022741"/>
    </source>
</evidence>
<keyword evidence="6 10" id="KW-0347">Helicase</keyword>
<dbReference type="RefSeq" id="WP_053772989.1">
    <property type="nucleotide sequence ID" value="NZ_LIST01000008.1"/>
</dbReference>
<evidence type="ECO:0000256" key="6">
    <source>
        <dbReference type="ARBA" id="ARBA00022806"/>
    </source>
</evidence>
<dbReference type="InterPro" id="IPR038257">
    <property type="entry name" value="CRISPR-assoc_Cas3_HD_sf"/>
</dbReference>
<comment type="similarity">
    <text evidence="2">In the central section; belongs to the CRISPR-associated helicase Cas3 family.</text>
</comment>
<dbReference type="Proteomes" id="UP000037747">
    <property type="component" value="Unassembled WGS sequence"/>
</dbReference>
<evidence type="ECO:0000256" key="2">
    <source>
        <dbReference type="ARBA" id="ARBA00009046"/>
    </source>
</evidence>
<dbReference type="GO" id="GO:0003676">
    <property type="term" value="F:nucleic acid binding"/>
    <property type="evidence" value="ECO:0007669"/>
    <property type="project" value="InterPro"/>
</dbReference>
<keyword evidence="8" id="KW-0051">Antiviral defense</keyword>
<sequence>MVDFTDRPSHIGPDGEQIPLEEHLDDVRERAGWLVPDDAETPEGNSLSELAEVVTRVHDFGKLTAWFREHLLSDDAQPAGPKHHAPISALLAHYALEARGFDGTDQLVGFLAVARHHGRLPDTADYVHRASVEQSGRIQTLYRSDALEQAAHIDETVPELAEALVDQATGGAGDWETFHERLADSDAAIELPWVAEAVCSGRRLRPAPEKLPPGFYESVLQVWSALVFADKASATHLSTGIEIGREAYRSPTPRRLEIDAYIDELQTGNAETELDPRTEQMNERREDARQEVHACAEEFVDDTRNVATLTLPTGMGKTLTGLDAALTVLGRSEMASNPNEGRLVYALPYTSIIDQVAEQSRELFGTGERGEQLTVDHHLADTLVSPPDEPESVADDAVENVAALLGESWRSGMVVTTFVQLFESLAGPTNARSMKLPSLYGSVVVLDEPQALPLEWWPLVDRLVEMLTEEYGASVIAMTATQPELLSAGDREPFSLIADPDPYYDELDRLDFVLHPSAIAMLPGQDSEESDTIDDDAESAALSYDRAGDLVATRADDRKSVLAICNTIDSARELAESVDDRTAPLDVNEVYDELLTAADRSTKSIRSERTLADAVRRRRPGQPLLVHLTTRHRPCDRRHLIDVASDLAEAGESVLFVSTQLVEAGVDVSFDEVIRDFAPMDSLVQAAGRCNRSYDRNRGRVTVWQLAPPPNRETTPASAVYGRGESLTKLTGQALATVYDGDPMSEPDVTRNAVEHYFDLLDGRDVGTDEYVEYLERAEAEQLGRLSLIDERPAVDVIVTRTADERETVEEIRRAFGEYRWDDLDDLVESTGDWQVSVPVYPGDDDTMEKLATCEPLFPDTDRLVLDGRPGRHGGYFDATDGVVIPDTSVEARLL</sequence>
<keyword evidence="5" id="KW-0378">Hydrolase</keyword>
<keyword evidence="11" id="KW-1185">Reference proteome</keyword>
<name>A0A0M9AN25_9EURY</name>
<feature type="domain" description="HD Cas3-type" evidence="9">
    <location>
        <begin position="13"/>
        <end position="232"/>
    </location>
</feature>
<evidence type="ECO:0000256" key="1">
    <source>
        <dbReference type="ARBA" id="ARBA00006847"/>
    </source>
</evidence>
<evidence type="ECO:0000256" key="5">
    <source>
        <dbReference type="ARBA" id="ARBA00022801"/>
    </source>
</evidence>
<keyword evidence="4" id="KW-0547">Nucleotide-binding</keyword>
<evidence type="ECO:0000313" key="11">
    <source>
        <dbReference type="Proteomes" id="UP000037747"/>
    </source>
</evidence>
<accession>A0A0M9AN25</accession>
<dbReference type="NCBIfam" id="TIGR01596">
    <property type="entry name" value="cas3_HD"/>
    <property type="match status" value="1"/>
</dbReference>
<dbReference type="EMBL" id="LIST01000008">
    <property type="protein sequence ID" value="KOX95379.1"/>
    <property type="molecule type" value="Genomic_DNA"/>
</dbReference>
<dbReference type="PROSITE" id="PS51643">
    <property type="entry name" value="HD_CAS3"/>
    <property type="match status" value="1"/>
</dbReference>
<comment type="similarity">
    <text evidence="1">In the N-terminal section; belongs to the CRISPR-associated nuclease Cas3-HD family.</text>
</comment>
<proteinExistence type="inferred from homology"/>
<keyword evidence="3" id="KW-0479">Metal-binding</keyword>
<dbReference type="Gene3D" id="1.10.3210.30">
    <property type="match status" value="1"/>
</dbReference>
<dbReference type="STRING" id="1765655.AMR74_15730"/>
<dbReference type="GO" id="GO:0016787">
    <property type="term" value="F:hydrolase activity"/>
    <property type="evidence" value="ECO:0007669"/>
    <property type="project" value="UniProtKB-KW"/>
</dbReference>
<evidence type="ECO:0000259" key="9">
    <source>
        <dbReference type="PROSITE" id="PS51643"/>
    </source>
</evidence>
<dbReference type="InterPro" id="IPR006483">
    <property type="entry name" value="CRISPR-assoc_Cas3_HD"/>
</dbReference>
<dbReference type="InterPro" id="IPR054712">
    <property type="entry name" value="Cas3-like_dom"/>
</dbReference>
<evidence type="ECO:0000256" key="3">
    <source>
        <dbReference type="ARBA" id="ARBA00022723"/>
    </source>
</evidence>
<dbReference type="PATRIC" id="fig|1705389.3.peg.197"/>
<dbReference type="GO" id="GO:0004386">
    <property type="term" value="F:helicase activity"/>
    <property type="evidence" value="ECO:0007669"/>
    <property type="project" value="UniProtKB-KW"/>
</dbReference>
<dbReference type="SUPFAM" id="SSF52540">
    <property type="entry name" value="P-loop containing nucleoside triphosphate hydrolases"/>
    <property type="match status" value="1"/>
</dbReference>
<reference evidence="10 11" key="1">
    <citation type="submission" date="2015-08" db="EMBL/GenBank/DDBJ databases">
        <title>Genomes of Isolates from Cabo Rojo, PR.</title>
        <authorList>
            <person name="Sanchez-Nieves R.L."/>
            <person name="Montalvo-Rodriguez R."/>
        </authorList>
    </citation>
    <scope>NUCLEOTIDE SEQUENCE [LARGE SCALE GENOMIC DNA]</scope>
    <source>
        <strain evidence="10 11">5</strain>
    </source>
</reference>
<dbReference type="InterPro" id="IPR011545">
    <property type="entry name" value="DEAD/DEAH_box_helicase_dom"/>
</dbReference>
<dbReference type="GO" id="GO:0051607">
    <property type="term" value="P:defense response to virus"/>
    <property type="evidence" value="ECO:0007669"/>
    <property type="project" value="UniProtKB-KW"/>
</dbReference>
<evidence type="ECO:0000256" key="7">
    <source>
        <dbReference type="ARBA" id="ARBA00022840"/>
    </source>
</evidence>
<dbReference type="GO" id="GO:0046872">
    <property type="term" value="F:metal ion binding"/>
    <property type="evidence" value="ECO:0007669"/>
    <property type="project" value="UniProtKB-KW"/>
</dbReference>
<dbReference type="AlphaFoldDB" id="A0A0M9AN25"/>
<dbReference type="CDD" id="cd09641">
    <property type="entry name" value="Cas3''_I"/>
    <property type="match status" value="1"/>
</dbReference>
<protein>
    <submittedName>
        <fullName evidence="10">Helicase</fullName>
    </submittedName>
</protein>
<comment type="caution">
    <text evidence="10">The sequence shown here is derived from an EMBL/GenBank/DDBJ whole genome shotgun (WGS) entry which is preliminary data.</text>
</comment>
<organism evidence="10 11">
    <name type="scientific">Halorubrum tropicale</name>
    <dbReference type="NCBI Taxonomy" id="1765655"/>
    <lineage>
        <taxon>Archaea</taxon>
        <taxon>Methanobacteriati</taxon>
        <taxon>Methanobacteriota</taxon>
        <taxon>Stenosarchaea group</taxon>
        <taxon>Halobacteria</taxon>
        <taxon>Halobacteriales</taxon>
        <taxon>Haloferacaceae</taxon>
        <taxon>Halorubrum</taxon>
    </lineage>
</organism>
<dbReference type="Pfam" id="PF22590">
    <property type="entry name" value="Cas3-like_C_2"/>
    <property type="match status" value="1"/>
</dbReference>
<keyword evidence="7" id="KW-0067">ATP-binding</keyword>
<evidence type="ECO:0000256" key="8">
    <source>
        <dbReference type="ARBA" id="ARBA00023118"/>
    </source>
</evidence>
<dbReference type="OrthoDB" id="43851at2157"/>
<dbReference type="Gene3D" id="3.40.50.300">
    <property type="entry name" value="P-loop containing nucleotide triphosphate hydrolases"/>
    <property type="match status" value="2"/>
</dbReference>
<evidence type="ECO:0000313" key="10">
    <source>
        <dbReference type="EMBL" id="KOX95379.1"/>
    </source>
</evidence>
<dbReference type="CDD" id="cd17930">
    <property type="entry name" value="DEXHc_cas3"/>
    <property type="match status" value="1"/>
</dbReference>
<dbReference type="InterPro" id="IPR027417">
    <property type="entry name" value="P-loop_NTPase"/>
</dbReference>
<dbReference type="Pfam" id="PF00270">
    <property type="entry name" value="DEAD"/>
    <property type="match status" value="1"/>
</dbReference>
<gene>
    <name evidence="10" type="ORF">AMR74_15730</name>
</gene>